<keyword evidence="2" id="KW-0812">Transmembrane</keyword>
<dbReference type="EMBL" id="JAULSU010000006">
    <property type="protein sequence ID" value="KAK0613459.1"/>
    <property type="molecule type" value="Genomic_DNA"/>
</dbReference>
<protein>
    <submittedName>
        <fullName evidence="3">Uncharacterized protein</fullName>
    </submittedName>
</protein>
<reference evidence="3" key="1">
    <citation type="submission" date="2023-06" db="EMBL/GenBank/DDBJ databases">
        <title>Genome-scale phylogeny and comparative genomics of the fungal order Sordariales.</title>
        <authorList>
            <consortium name="Lawrence Berkeley National Laboratory"/>
            <person name="Hensen N."/>
            <person name="Bonometti L."/>
            <person name="Westerberg I."/>
            <person name="Brannstrom I.O."/>
            <person name="Guillou S."/>
            <person name="Cros-Aarteil S."/>
            <person name="Calhoun S."/>
            <person name="Haridas S."/>
            <person name="Kuo A."/>
            <person name="Mondo S."/>
            <person name="Pangilinan J."/>
            <person name="Riley R."/>
            <person name="Labutti K."/>
            <person name="Andreopoulos B."/>
            <person name="Lipzen A."/>
            <person name="Chen C."/>
            <person name="Yanf M."/>
            <person name="Daum C."/>
            <person name="Ng V."/>
            <person name="Clum A."/>
            <person name="Steindorff A."/>
            <person name="Ohm R."/>
            <person name="Martin F."/>
            <person name="Silar P."/>
            <person name="Natvig D."/>
            <person name="Lalanne C."/>
            <person name="Gautier V."/>
            <person name="Ament-Velasquez S.L."/>
            <person name="Kruys A."/>
            <person name="Hutchinson M.I."/>
            <person name="Powell A.J."/>
            <person name="Barry K."/>
            <person name="Miller A.N."/>
            <person name="Grigoriev I.V."/>
            <person name="Debuchy R."/>
            <person name="Gladieux P."/>
            <person name="Thoren M.H."/>
            <person name="Johannesson H."/>
        </authorList>
    </citation>
    <scope>NUCLEOTIDE SEQUENCE</scope>
    <source>
        <strain evidence="3">CBS 606.72</strain>
    </source>
</reference>
<dbReference type="Proteomes" id="UP001175000">
    <property type="component" value="Unassembled WGS sequence"/>
</dbReference>
<organism evidence="3 4">
    <name type="scientific">Immersiella caudata</name>
    <dbReference type="NCBI Taxonomy" id="314043"/>
    <lineage>
        <taxon>Eukaryota</taxon>
        <taxon>Fungi</taxon>
        <taxon>Dikarya</taxon>
        <taxon>Ascomycota</taxon>
        <taxon>Pezizomycotina</taxon>
        <taxon>Sordariomycetes</taxon>
        <taxon>Sordariomycetidae</taxon>
        <taxon>Sordariales</taxon>
        <taxon>Lasiosphaeriaceae</taxon>
        <taxon>Immersiella</taxon>
    </lineage>
</organism>
<feature type="compositionally biased region" description="Basic and acidic residues" evidence="1">
    <location>
        <begin position="226"/>
        <end position="247"/>
    </location>
</feature>
<name>A0AA40BTW3_9PEZI</name>
<keyword evidence="2" id="KW-0472">Membrane</keyword>
<feature type="transmembrane region" description="Helical" evidence="2">
    <location>
        <begin position="59"/>
        <end position="82"/>
    </location>
</feature>
<evidence type="ECO:0000256" key="1">
    <source>
        <dbReference type="SAM" id="MobiDB-lite"/>
    </source>
</evidence>
<feature type="transmembrane region" description="Helical" evidence="2">
    <location>
        <begin position="21"/>
        <end position="39"/>
    </location>
</feature>
<keyword evidence="2" id="KW-1133">Transmembrane helix</keyword>
<accession>A0AA40BTW3</accession>
<evidence type="ECO:0000256" key="2">
    <source>
        <dbReference type="SAM" id="Phobius"/>
    </source>
</evidence>
<comment type="caution">
    <text evidence="3">The sequence shown here is derived from an EMBL/GenBank/DDBJ whole genome shotgun (WGS) entry which is preliminary data.</text>
</comment>
<proteinExistence type="predicted"/>
<dbReference type="AlphaFoldDB" id="A0AA40BTW3"/>
<keyword evidence="4" id="KW-1185">Reference proteome</keyword>
<evidence type="ECO:0000313" key="3">
    <source>
        <dbReference type="EMBL" id="KAK0613459.1"/>
    </source>
</evidence>
<feature type="region of interest" description="Disordered" evidence="1">
    <location>
        <begin position="158"/>
        <end position="249"/>
    </location>
</feature>
<sequence length="268" mass="29589">MDPRLHYFPQRSNTSKRKITSIIIIAAAFMAHNINAVPLPQATEHQAVNGSQPSPVLSLAVIGLIVACSLLFIFVVLNFFLAQSRSGARQDRIEFRNIALYFKNALQVTLEQARNGTLDPNEDQPWLPYRNRRAATFLVAPRISPYLGLLSTIEERTEGSSMGSPVASPSRKGWLTVAGPSQKRASSAPVTSRRRTASPAGPLNSNPIELRELRKPSRLSGGRSPARTDKGKGKEVELPEASDRSRYEGVWSRHIPEFGEWPPAPQCQ</sequence>
<gene>
    <name evidence="3" type="ORF">B0T14DRAFT_279575</name>
</gene>
<evidence type="ECO:0000313" key="4">
    <source>
        <dbReference type="Proteomes" id="UP001175000"/>
    </source>
</evidence>